<dbReference type="Proteomes" id="UP000191988">
    <property type="component" value="Unassembled WGS sequence"/>
</dbReference>
<evidence type="ECO:0000313" key="3">
    <source>
        <dbReference type="Proteomes" id="UP000191988"/>
    </source>
</evidence>
<dbReference type="InterPro" id="IPR014729">
    <property type="entry name" value="Rossmann-like_a/b/a_fold"/>
</dbReference>
<dbReference type="Pfam" id="PF01507">
    <property type="entry name" value="PAPS_reduct"/>
    <property type="match status" value="1"/>
</dbReference>
<evidence type="ECO:0000259" key="1">
    <source>
        <dbReference type="Pfam" id="PF01507"/>
    </source>
</evidence>
<dbReference type="SUPFAM" id="SSF52402">
    <property type="entry name" value="Adenine nucleotide alpha hydrolases-like"/>
    <property type="match status" value="1"/>
</dbReference>
<organism evidence="2 3">
    <name type="scientific">Agrobacterium tomkonis CFBP 6623</name>
    <dbReference type="NCBI Taxonomy" id="1183432"/>
    <lineage>
        <taxon>Bacteria</taxon>
        <taxon>Pseudomonadati</taxon>
        <taxon>Pseudomonadota</taxon>
        <taxon>Alphaproteobacteria</taxon>
        <taxon>Hyphomicrobiales</taxon>
        <taxon>Rhizobiaceae</taxon>
        <taxon>Rhizobium/Agrobacterium group</taxon>
        <taxon>Agrobacterium</taxon>
        <taxon>Agrobacterium tumefaciens complex</taxon>
    </lineage>
</organism>
<reference evidence="3" key="1">
    <citation type="submission" date="2016-01" db="EMBL/GenBank/DDBJ databases">
        <authorList>
            <person name="Regsiter A."/>
            <person name="william w."/>
        </authorList>
    </citation>
    <scope>NUCLEOTIDE SEQUENCE [LARGE SCALE GENOMIC DNA]</scope>
    <source>
        <strain evidence="3">CFBP 6623</strain>
    </source>
</reference>
<dbReference type="AlphaFoldDB" id="A0A1S7PEI0"/>
<keyword evidence="3" id="KW-1185">Reference proteome</keyword>
<protein>
    <recommendedName>
        <fullName evidence="1">Phosphoadenosine phosphosulphate reductase domain-containing protein</fullName>
    </recommendedName>
</protein>
<dbReference type="EMBL" id="FBWK01000018">
    <property type="protein sequence ID" value="CUX20055.1"/>
    <property type="molecule type" value="Genomic_DNA"/>
</dbReference>
<evidence type="ECO:0000313" key="2">
    <source>
        <dbReference type="EMBL" id="CUX20055.1"/>
    </source>
</evidence>
<dbReference type="GO" id="GO:0003824">
    <property type="term" value="F:catalytic activity"/>
    <property type="evidence" value="ECO:0007669"/>
    <property type="project" value="InterPro"/>
</dbReference>
<feature type="domain" description="Phosphoadenosine phosphosulphate reductase" evidence="1">
    <location>
        <begin position="20"/>
        <end position="216"/>
    </location>
</feature>
<accession>A0A1S7PEI0</accession>
<dbReference type="Gene3D" id="3.40.50.620">
    <property type="entry name" value="HUPs"/>
    <property type="match status" value="1"/>
</dbReference>
<gene>
    <name evidence="2" type="ORF">AGR3A_Cc250130</name>
</gene>
<dbReference type="RefSeq" id="WP_080842118.1">
    <property type="nucleotide sequence ID" value="NZ_LT009723.1"/>
</dbReference>
<name>A0A1S7PEI0_9HYPH</name>
<sequence length="353" mass="39405">MLIAIIPEIAALIASDAPVAVGVSGGKDSQAAALETFAHLDSVGHKGPRILIHADLGSVEWDDSFRICKELAHHLGRDLIVVRRKGGGLMERWESRWVSSQTRYEMLSTVTLVPCWSTPGMRFCTSEQKTKVIFAELNRRFKGQTIINVTGVRRDESAARARQAVADLDKTGRIWTWRPIIDHSVADVFSMIDGSGLKPHPAYREFGMSRVSCRWCIMSSLADMTAATRQREGHGLYRRMVRLEIDSGFAFQGSRWLGDVAPELLSAEMQRELGEAKEKAAQRVALEKQITKDMLYVAGWPLRMLTDDEAEILASVRTQVSRLYGFNATCLDVDSIHSRYASLLAEKERRAAA</sequence>
<dbReference type="InterPro" id="IPR002500">
    <property type="entry name" value="PAPS_reduct_dom"/>
</dbReference>
<dbReference type="STRING" id="1183432.AGR3A_Cc250130"/>
<proteinExistence type="predicted"/>